<dbReference type="AlphaFoldDB" id="A0A7Y3VZB7"/>
<gene>
    <name evidence="1" type="ORF">HKT18_10185</name>
</gene>
<reference evidence="1 2" key="1">
    <citation type="submission" date="2020-05" db="EMBL/GenBank/DDBJ databases">
        <title>Draft genome of Flavobacterium sp. IMCC34852.</title>
        <authorList>
            <person name="Song J."/>
            <person name="Cho J.-C."/>
        </authorList>
    </citation>
    <scope>NUCLEOTIDE SEQUENCE [LARGE SCALE GENOMIC DNA]</scope>
    <source>
        <strain evidence="1 2">IMCC34852</strain>
    </source>
</reference>
<organism evidence="1 2">
    <name type="scientific">Flavobacterium rivulicola</name>
    <dbReference type="NCBI Taxonomy" id="2732161"/>
    <lineage>
        <taxon>Bacteria</taxon>
        <taxon>Pseudomonadati</taxon>
        <taxon>Bacteroidota</taxon>
        <taxon>Flavobacteriia</taxon>
        <taxon>Flavobacteriales</taxon>
        <taxon>Flavobacteriaceae</taxon>
        <taxon>Flavobacterium</taxon>
    </lineage>
</organism>
<comment type="caution">
    <text evidence="1">The sequence shown here is derived from an EMBL/GenBank/DDBJ whole genome shotgun (WGS) entry which is preliminary data.</text>
</comment>
<keyword evidence="1" id="KW-0808">Transferase</keyword>
<proteinExistence type="predicted"/>
<dbReference type="EMBL" id="JABEVX010000006">
    <property type="protein sequence ID" value="NNT72585.1"/>
    <property type="molecule type" value="Genomic_DNA"/>
</dbReference>
<dbReference type="Proteomes" id="UP000536509">
    <property type="component" value="Unassembled WGS sequence"/>
</dbReference>
<dbReference type="GO" id="GO:0016740">
    <property type="term" value="F:transferase activity"/>
    <property type="evidence" value="ECO:0007669"/>
    <property type="project" value="UniProtKB-KW"/>
</dbReference>
<sequence length="466" mass="54215">MQNKKIFILLPDGVGLRNFSFTNFHKIGLQKGIDITFWNNTLFDLSELGFKEIRFQNAKAHPMTDLLKMAQTRIELNLNIKRSKDTIYNYYRFPFSYSNVKSTLKSLYKEGLILFNNSEKGLERIKKSIAKQERKTKLYFDSLETLKKENPDFVFCTNQRTMLAVAPILAAQDLGIPTATFIFSWDNLPKATKIVETDYYFVWSEHMKDELLYYYPHVKESQIRVTGTPQFETHTEKELLVSKEAFFNEHHLDLNKKYLCFSGDDVTTSPNDPTYLSDTAAAVVRLNEKGHNLGIIFRRCPVDFSNRFDAVLEQYKDVITSIIPKWEKKGEAWHDISPTKADLALQMNTIAHTEMVINLGSSMVFDYVSFNKPCGYINYEVPNAQYPKWSVKNIYQFIHFRSMPSKDSVFWINHPNEIEDCITKTLDNKAENVIANAKQWFEKITQHPPQSASERIWTAIEEICTK</sequence>
<dbReference type="RefSeq" id="WP_171222751.1">
    <property type="nucleotide sequence ID" value="NZ_CP121446.1"/>
</dbReference>
<keyword evidence="2" id="KW-1185">Reference proteome</keyword>
<name>A0A7Y3VZB7_9FLAO</name>
<evidence type="ECO:0000313" key="2">
    <source>
        <dbReference type="Proteomes" id="UP000536509"/>
    </source>
</evidence>
<protein>
    <submittedName>
        <fullName evidence="1">UDP-glycosyltransferase</fullName>
    </submittedName>
</protein>
<dbReference type="SUPFAM" id="SSF53756">
    <property type="entry name" value="UDP-Glycosyltransferase/glycogen phosphorylase"/>
    <property type="match status" value="1"/>
</dbReference>
<evidence type="ECO:0000313" key="1">
    <source>
        <dbReference type="EMBL" id="NNT72585.1"/>
    </source>
</evidence>
<accession>A0A7Y3VZB7</accession>